<organism evidence="5 6">
    <name type="scientific">Pseudoxanthobacter soli DSM 19599</name>
    <dbReference type="NCBI Taxonomy" id="1123029"/>
    <lineage>
        <taxon>Bacteria</taxon>
        <taxon>Pseudomonadati</taxon>
        <taxon>Pseudomonadota</taxon>
        <taxon>Alphaproteobacteria</taxon>
        <taxon>Hyphomicrobiales</taxon>
        <taxon>Segnochrobactraceae</taxon>
        <taxon>Pseudoxanthobacter</taxon>
    </lineage>
</organism>
<dbReference type="AlphaFoldDB" id="A0A1M7Z7R1"/>
<dbReference type="PANTHER" id="PTHR43584:SF8">
    <property type="entry name" value="N-ACETYLMURAMATE ALPHA-1-PHOSPHATE URIDYLYLTRANSFERASE"/>
    <property type="match status" value="1"/>
</dbReference>
<dbReference type="GO" id="GO:0016779">
    <property type="term" value="F:nucleotidyltransferase activity"/>
    <property type="evidence" value="ECO:0007669"/>
    <property type="project" value="UniProtKB-KW"/>
</dbReference>
<dbReference type="OrthoDB" id="9814110at2"/>
<evidence type="ECO:0000256" key="2">
    <source>
        <dbReference type="ARBA" id="ARBA00022695"/>
    </source>
</evidence>
<feature type="domain" description="MobA-like NTP transferase" evidence="4">
    <location>
        <begin position="7"/>
        <end position="120"/>
    </location>
</feature>
<keyword evidence="6" id="KW-1185">Reference proteome</keyword>
<dbReference type="PANTHER" id="PTHR43584">
    <property type="entry name" value="NUCLEOTIDYL TRANSFERASE"/>
    <property type="match status" value="1"/>
</dbReference>
<dbReference type="Gene3D" id="3.90.550.10">
    <property type="entry name" value="Spore Coat Polysaccharide Biosynthesis Protein SpsA, Chain A"/>
    <property type="match status" value="1"/>
</dbReference>
<dbReference type="SUPFAM" id="SSF53448">
    <property type="entry name" value="Nucleotide-diphospho-sugar transferases"/>
    <property type="match status" value="1"/>
</dbReference>
<dbReference type="Pfam" id="PF12804">
    <property type="entry name" value="NTP_transf_3"/>
    <property type="match status" value="1"/>
</dbReference>
<evidence type="ECO:0000313" key="5">
    <source>
        <dbReference type="EMBL" id="SHO60967.1"/>
    </source>
</evidence>
<reference evidence="5 6" key="1">
    <citation type="submission" date="2016-12" db="EMBL/GenBank/DDBJ databases">
        <authorList>
            <person name="Song W.-J."/>
            <person name="Kurnit D.M."/>
        </authorList>
    </citation>
    <scope>NUCLEOTIDE SEQUENCE [LARGE SCALE GENOMIC DNA]</scope>
    <source>
        <strain evidence="5 6">DSM 19599</strain>
    </source>
</reference>
<keyword evidence="2" id="KW-0548">Nucleotidyltransferase</keyword>
<proteinExistence type="predicted"/>
<dbReference type="GO" id="GO:0016301">
    <property type="term" value="F:kinase activity"/>
    <property type="evidence" value="ECO:0007669"/>
    <property type="project" value="UniProtKB-KW"/>
</dbReference>
<dbReference type="STRING" id="1123029.SAMN02745172_00474"/>
<keyword evidence="5" id="KW-0418">Kinase</keyword>
<evidence type="ECO:0000256" key="3">
    <source>
        <dbReference type="ARBA" id="ARBA00022842"/>
    </source>
</evidence>
<keyword evidence="1" id="KW-0808">Transferase</keyword>
<dbReference type="InterPro" id="IPR050065">
    <property type="entry name" value="GlmU-like"/>
</dbReference>
<keyword evidence="3" id="KW-0460">Magnesium</keyword>
<sequence>MSIVKHAVIAAAGLGSRLGHGKPKCLVEVGGVMILKHLLHLVKDVEDVRVVVGFEEKTVISEIVRIRPDVLVVRNPGFRSTTTLHSYELGARHLSGDCLFMDGDMLIEPDGFAAFLATCRPGVPRLGITKAKTLDAVFTTIEGGAATAFSRNEPTTYEWANISWLPIKFFSDIGNTAVYEHLRQYLPMDTMELTSYEIDNEHDLSLAKQNLHHFDLAALAS</sequence>
<dbReference type="InterPro" id="IPR025877">
    <property type="entry name" value="MobA-like_NTP_Trfase"/>
</dbReference>
<accession>A0A1M7Z7R1</accession>
<protein>
    <submittedName>
        <fullName evidence="5">Choline kinase</fullName>
    </submittedName>
</protein>
<evidence type="ECO:0000256" key="1">
    <source>
        <dbReference type="ARBA" id="ARBA00022679"/>
    </source>
</evidence>
<gene>
    <name evidence="5" type="ORF">SAMN02745172_00474</name>
</gene>
<dbReference type="RefSeq" id="WP_073625569.1">
    <property type="nucleotide sequence ID" value="NZ_FRXO01000001.1"/>
</dbReference>
<evidence type="ECO:0000313" key="6">
    <source>
        <dbReference type="Proteomes" id="UP000186406"/>
    </source>
</evidence>
<dbReference type="EMBL" id="FRXO01000001">
    <property type="protein sequence ID" value="SHO60967.1"/>
    <property type="molecule type" value="Genomic_DNA"/>
</dbReference>
<dbReference type="InterPro" id="IPR029044">
    <property type="entry name" value="Nucleotide-diphossugar_trans"/>
</dbReference>
<dbReference type="Proteomes" id="UP000186406">
    <property type="component" value="Unassembled WGS sequence"/>
</dbReference>
<evidence type="ECO:0000259" key="4">
    <source>
        <dbReference type="Pfam" id="PF12804"/>
    </source>
</evidence>
<name>A0A1M7Z7R1_9HYPH</name>